<dbReference type="SUPFAM" id="SSF51556">
    <property type="entry name" value="Metallo-dependent hydrolases"/>
    <property type="match status" value="1"/>
</dbReference>
<dbReference type="InterPro" id="IPR032466">
    <property type="entry name" value="Metal_Hydrolase"/>
</dbReference>
<gene>
    <name evidence="3" type="ORF">BC349_13745</name>
</gene>
<protein>
    <submittedName>
        <fullName evidence="3">Amidohydrolase</fullName>
    </submittedName>
</protein>
<comment type="similarity">
    <text evidence="1">Belongs to the metallo-dependent hydrolases superfamily.</text>
</comment>
<dbReference type="RefSeq" id="WP_187257441.1">
    <property type="nucleotide sequence ID" value="NZ_JBHULF010000006.1"/>
</dbReference>
<name>A0ABR7MBA3_9BACT</name>
<organism evidence="3 4">
    <name type="scientific">Flavihumibacter stibioxidans</name>
    <dbReference type="NCBI Taxonomy" id="1834163"/>
    <lineage>
        <taxon>Bacteria</taxon>
        <taxon>Pseudomonadati</taxon>
        <taxon>Bacteroidota</taxon>
        <taxon>Chitinophagia</taxon>
        <taxon>Chitinophagales</taxon>
        <taxon>Chitinophagaceae</taxon>
        <taxon>Flavihumibacter</taxon>
    </lineage>
</organism>
<dbReference type="Pfam" id="PF04909">
    <property type="entry name" value="Amidohydro_2"/>
    <property type="match status" value="1"/>
</dbReference>
<dbReference type="EMBL" id="MBUA01000027">
    <property type="protein sequence ID" value="MBC6492119.1"/>
    <property type="molecule type" value="Genomic_DNA"/>
</dbReference>
<comment type="caution">
    <text evidence="3">The sequence shown here is derived from an EMBL/GenBank/DDBJ whole genome shotgun (WGS) entry which is preliminary data.</text>
</comment>
<accession>A0ABR7MBA3</accession>
<proteinExistence type="inferred from homology"/>
<dbReference type="Proteomes" id="UP000765802">
    <property type="component" value="Unassembled WGS sequence"/>
</dbReference>
<dbReference type="InterPro" id="IPR006680">
    <property type="entry name" value="Amidohydro-rel"/>
</dbReference>
<evidence type="ECO:0000313" key="4">
    <source>
        <dbReference type="Proteomes" id="UP000765802"/>
    </source>
</evidence>
<dbReference type="Gene3D" id="3.20.20.140">
    <property type="entry name" value="Metal-dependent hydrolases"/>
    <property type="match status" value="1"/>
</dbReference>
<evidence type="ECO:0000256" key="1">
    <source>
        <dbReference type="ARBA" id="ARBA00038310"/>
    </source>
</evidence>
<reference evidence="3 4" key="1">
    <citation type="submission" date="2016-07" db="EMBL/GenBank/DDBJ databases">
        <title>Genome analysis of Flavihumibacter stibioxidans YS-17.</title>
        <authorList>
            <person name="Shi K."/>
            <person name="Han Y."/>
            <person name="Wang G."/>
        </authorList>
    </citation>
    <scope>NUCLEOTIDE SEQUENCE [LARGE SCALE GENOMIC DNA]</scope>
    <source>
        <strain evidence="3 4">YS-17</strain>
    </source>
</reference>
<sequence length="275" mass="31354">MQIIDTHQHFWKYDPEQHGWINDDMSALRKDFLPADLHPILQRNAVAGCIAVQADQTEAETNWLLELATANPFILGVVGWADLRAGNIRERLDHFKSFPAIKGFRHILQGEDPGFMLQPGFMNGISALKEFGFTYDILVYPGHLPSLLQLVKANPDQPFVIDHLAKPFIRHKQSEPWKKDLAALGAFNNVFCKISGMATEANWENWTEADMKPYLDAAVEIFGTGRLMFGSDWPVCLPASSYERWLLTVRNYFSAFSSEDQDKVLNRNAIIFYHL</sequence>
<evidence type="ECO:0000259" key="2">
    <source>
        <dbReference type="Pfam" id="PF04909"/>
    </source>
</evidence>
<evidence type="ECO:0000313" key="3">
    <source>
        <dbReference type="EMBL" id="MBC6492119.1"/>
    </source>
</evidence>
<feature type="domain" description="Amidohydrolase-related" evidence="2">
    <location>
        <begin position="4"/>
        <end position="275"/>
    </location>
</feature>
<dbReference type="InterPro" id="IPR052350">
    <property type="entry name" value="Metallo-dep_Lactonases"/>
</dbReference>
<dbReference type="PANTHER" id="PTHR43569">
    <property type="entry name" value="AMIDOHYDROLASE"/>
    <property type="match status" value="1"/>
</dbReference>
<keyword evidence="4" id="KW-1185">Reference proteome</keyword>
<dbReference type="PANTHER" id="PTHR43569:SF2">
    <property type="entry name" value="AMIDOHYDROLASE-RELATED DOMAIN-CONTAINING PROTEIN"/>
    <property type="match status" value="1"/>
</dbReference>